<keyword evidence="4" id="KW-0238">DNA-binding</keyword>
<evidence type="ECO:0000313" key="10">
    <source>
        <dbReference type="Proteomes" id="UP001140206"/>
    </source>
</evidence>
<sequence length="287" mass="32756">MPRVGCSSANFRPRFVTKLQHGDHEKLKTPSGFMKHIEDENKSRSVASVLSPLKKLCHIKLIKKNSEIFFKEGWPEFFKFHNLEAGFTLMFQYEGNMVFSVKVFGLNGCLKNCKLGAVDLNGSRKKSAEKCASKKAVPSCSGKQTERKHDMLMGETPRENDRSNIRDELQTPSNSHVKKKNTSLQTHVTIMSHSKIYNYMNFPKKFGSVRPYILEKGEVTVKNENQDTWKVLFNTCRGYNYLIGWKEFCFVNGIEVGDLCKFEIIAQNEILVIISKAARTADVIDVK</sequence>
<dbReference type="SUPFAM" id="SSF101936">
    <property type="entry name" value="DNA-binding pseudobarrel domain"/>
    <property type="match status" value="2"/>
</dbReference>
<gene>
    <name evidence="9" type="ORF">LUZ62_023212</name>
</gene>
<dbReference type="InterPro" id="IPR003340">
    <property type="entry name" value="B3_DNA-bd"/>
</dbReference>
<accession>A0AAV8H4A8</accession>
<dbReference type="Gene3D" id="2.40.330.10">
    <property type="entry name" value="DNA-binding pseudobarrel domain"/>
    <property type="match status" value="2"/>
</dbReference>
<dbReference type="PROSITE" id="PS50863">
    <property type="entry name" value="B3"/>
    <property type="match status" value="2"/>
</dbReference>
<feature type="domain" description="TF-B3" evidence="8">
    <location>
        <begin position="12"/>
        <end position="107"/>
    </location>
</feature>
<dbReference type="Proteomes" id="UP001140206">
    <property type="component" value="Chromosome 1"/>
</dbReference>
<protein>
    <submittedName>
        <fullName evidence="9">Transcriptional factor B3 family protein</fullName>
    </submittedName>
</protein>
<dbReference type="GO" id="GO:0005634">
    <property type="term" value="C:nucleus"/>
    <property type="evidence" value="ECO:0007669"/>
    <property type="project" value="UniProtKB-SubCell"/>
</dbReference>
<keyword evidence="6" id="KW-0539">Nucleus</keyword>
<evidence type="ECO:0000256" key="2">
    <source>
        <dbReference type="ARBA" id="ARBA00022737"/>
    </source>
</evidence>
<feature type="compositionally biased region" description="Basic and acidic residues" evidence="7">
    <location>
        <begin position="144"/>
        <end position="169"/>
    </location>
</feature>
<dbReference type="InterPro" id="IPR039218">
    <property type="entry name" value="REM_fam"/>
</dbReference>
<dbReference type="InterPro" id="IPR015300">
    <property type="entry name" value="DNA-bd_pseudobarrel_sf"/>
</dbReference>
<evidence type="ECO:0000259" key="8">
    <source>
        <dbReference type="PROSITE" id="PS50863"/>
    </source>
</evidence>
<feature type="region of interest" description="Disordered" evidence="7">
    <location>
        <begin position="142"/>
        <end position="182"/>
    </location>
</feature>
<evidence type="ECO:0000256" key="5">
    <source>
        <dbReference type="ARBA" id="ARBA00023163"/>
    </source>
</evidence>
<keyword evidence="3" id="KW-0805">Transcription regulation</keyword>
<dbReference type="EMBL" id="JAMFTS010000001">
    <property type="protein sequence ID" value="KAJ4810646.1"/>
    <property type="molecule type" value="Genomic_DNA"/>
</dbReference>
<dbReference type="CDD" id="cd10017">
    <property type="entry name" value="B3_DNA"/>
    <property type="match status" value="2"/>
</dbReference>
<name>A0AAV8H4A8_9POAL</name>
<evidence type="ECO:0000313" key="9">
    <source>
        <dbReference type="EMBL" id="KAJ4810646.1"/>
    </source>
</evidence>
<evidence type="ECO:0000256" key="3">
    <source>
        <dbReference type="ARBA" id="ARBA00023015"/>
    </source>
</evidence>
<comment type="caution">
    <text evidence="9">The sequence shown here is derived from an EMBL/GenBank/DDBJ whole genome shotgun (WGS) entry which is preliminary data.</text>
</comment>
<dbReference type="SMART" id="SM01019">
    <property type="entry name" value="B3"/>
    <property type="match status" value="2"/>
</dbReference>
<comment type="subcellular location">
    <subcellularLocation>
        <location evidence="1">Nucleus</location>
    </subcellularLocation>
</comment>
<dbReference type="Pfam" id="PF02362">
    <property type="entry name" value="B3"/>
    <property type="match status" value="2"/>
</dbReference>
<dbReference type="AlphaFoldDB" id="A0AAV8H4A8"/>
<evidence type="ECO:0000256" key="1">
    <source>
        <dbReference type="ARBA" id="ARBA00004123"/>
    </source>
</evidence>
<proteinExistence type="predicted"/>
<keyword evidence="10" id="KW-1185">Reference proteome</keyword>
<dbReference type="GO" id="GO:0003677">
    <property type="term" value="F:DNA binding"/>
    <property type="evidence" value="ECO:0007669"/>
    <property type="project" value="UniProtKB-KW"/>
</dbReference>
<dbReference type="PANTHER" id="PTHR31674">
    <property type="entry name" value="B3 DOMAIN-CONTAINING PROTEIN REM-LIKE 3-RELATED"/>
    <property type="match status" value="1"/>
</dbReference>
<organism evidence="9 10">
    <name type="scientific">Rhynchospora pubera</name>
    <dbReference type="NCBI Taxonomy" id="906938"/>
    <lineage>
        <taxon>Eukaryota</taxon>
        <taxon>Viridiplantae</taxon>
        <taxon>Streptophyta</taxon>
        <taxon>Embryophyta</taxon>
        <taxon>Tracheophyta</taxon>
        <taxon>Spermatophyta</taxon>
        <taxon>Magnoliopsida</taxon>
        <taxon>Liliopsida</taxon>
        <taxon>Poales</taxon>
        <taxon>Cyperaceae</taxon>
        <taxon>Cyperoideae</taxon>
        <taxon>Rhynchosporeae</taxon>
        <taxon>Rhynchospora</taxon>
    </lineage>
</organism>
<feature type="domain" description="TF-B3" evidence="8">
    <location>
        <begin position="185"/>
        <end position="278"/>
    </location>
</feature>
<evidence type="ECO:0000256" key="6">
    <source>
        <dbReference type="ARBA" id="ARBA00023242"/>
    </source>
</evidence>
<dbReference type="PANTHER" id="PTHR31674:SF62">
    <property type="entry name" value="B3 DOMAIN-CONTAINING PROTEIN REM14-RELATED"/>
    <property type="match status" value="1"/>
</dbReference>
<reference evidence="9" key="1">
    <citation type="submission" date="2022-08" db="EMBL/GenBank/DDBJ databases">
        <authorList>
            <person name="Marques A."/>
        </authorList>
    </citation>
    <scope>NUCLEOTIDE SEQUENCE</scope>
    <source>
        <strain evidence="9">RhyPub2mFocal</strain>
        <tissue evidence="9">Leaves</tissue>
    </source>
</reference>
<evidence type="ECO:0000256" key="4">
    <source>
        <dbReference type="ARBA" id="ARBA00023125"/>
    </source>
</evidence>
<keyword evidence="5" id="KW-0804">Transcription</keyword>
<evidence type="ECO:0000256" key="7">
    <source>
        <dbReference type="SAM" id="MobiDB-lite"/>
    </source>
</evidence>
<keyword evidence="2" id="KW-0677">Repeat</keyword>